<proteinExistence type="predicted"/>
<dbReference type="GeneID" id="64668832"/>
<dbReference type="SUPFAM" id="SSF52047">
    <property type="entry name" value="RNI-like"/>
    <property type="match status" value="1"/>
</dbReference>
<evidence type="ECO:0000259" key="1">
    <source>
        <dbReference type="PROSITE" id="PS50181"/>
    </source>
</evidence>
<keyword evidence="3" id="KW-1185">Reference proteome</keyword>
<organism evidence="2 3">
    <name type="scientific">Suillus fuscotomentosus</name>
    <dbReference type="NCBI Taxonomy" id="1912939"/>
    <lineage>
        <taxon>Eukaryota</taxon>
        <taxon>Fungi</taxon>
        <taxon>Dikarya</taxon>
        <taxon>Basidiomycota</taxon>
        <taxon>Agaricomycotina</taxon>
        <taxon>Agaricomycetes</taxon>
        <taxon>Agaricomycetidae</taxon>
        <taxon>Boletales</taxon>
        <taxon>Suillineae</taxon>
        <taxon>Suillaceae</taxon>
        <taxon>Suillus</taxon>
    </lineage>
</organism>
<dbReference type="InterPro" id="IPR032675">
    <property type="entry name" value="LRR_dom_sf"/>
</dbReference>
<evidence type="ECO:0000313" key="2">
    <source>
        <dbReference type="EMBL" id="KAG1904905.1"/>
    </source>
</evidence>
<dbReference type="AlphaFoldDB" id="A0AAD4HP46"/>
<sequence>MTLPNELWLPIFEYLPPQSLRNVILTSKKFHAVAIRLLYKHLILTSPTSFITARSSLSSIQPSPHALLLSISPFVRTVDQLQEAVAVVSFDGLKPITVNANNNRQSTRALFSETKDVYRPSLVADMTLYNTLLSQVTSFTSLRQLVFRGMILPVNFHSIVHDFPHLRDLAVVHCTVPFVRAPPDIDHTCLKIETLTLLDIRATSRSDDDDLNLPRTRLRLLAKASTLCTLTYDHTIWVHRAFTSSSPSPPLTALDVKFPVQKDRPRVPLGFIPFLETLPSLRTLILRNHVPALSLSPSALPALCAISAPFSAVTSLSSGRSIVKLDIRDEAALTPLYKAFAAVHSDLSMVQELSLFVGDWDDELILAIVAHFPNLTKLQIRYVRGGPSEDTIIGLGSRTLYALPHLVSVHIFCIPLPLPPHNFLETNNIDDDTAYGAPGIDDTYFRSMHDIDPDADRSSEQDNDNDDYGIAWNRACPGLRTVQLHPGWVWRRADPTDSWVARPCESGIFGDVFESPLCDARLLADIIKNAESRARNTGWRPSGPASPIIITHI</sequence>
<dbReference type="SUPFAM" id="SSF81383">
    <property type="entry name" value="F-box domain"/>
    <property type="match status" value="1"/>
</dbReference>
<comment type="caution">
    <text evidence="2">The sequence shown here is derived from an EMBL/GenBank/DDBJ whole genome shotgun (WGS) entry which is preliminary data.</text>
</comment>
<dbReference type="RefSeq" id="XP_041230480.1">
    <property type="nucleotide sequence ID" value="XM_041374534.1"/>
</dbReference>
<dbReference type="EMBL" id="JABBWK010000008">
    <property type="protein sequence ID" value="KAG1904905.1"/>
    <property type="molecule type" value="Genomic_DNA"/>
</dbReference>
<feature type="domain" description="F-box" evidence="1">
    <location>
        <begin position="1"/>
        <end position="42"/>
    </location>
</feature>
<dbReference type="Gene3D" id="3.80.10.10">
    <property type="entry name" value="Ribonuclease Inhibitor"/>
    <property type="match status" value="1"/>
</dbReference>
<dbReference type="InterPro" id="IPR036047">
    <property type="entry name" value="F-box-like_dom_sf"/>
</dbReference>
<dbReference type="Pfam" id="PF12937">
    <property type="entry name" value="F-box-like"/>
    <property type="match status" value="1"/>
</dbReference>
<protein>
    <recommendedName>
        <fullName evidence="1">F-box domain-containing protein</fullName>
    </recommendedName>
</protein>
<gene>
    <name evidence="2" type="ORF">F5891DRAFT_944291</name>
</gene>
<evidence type="ECO:0000313" key="3">
    <source>
        <dbReference type="Proteomes" id="UP001195769"/>
    </source>
</evidence>
<accession>A0AAD4HP46</accession>
<reference evidence="2" key="1">
    <citation type="journal article" date="2020" name="New Phytol.">
        <title>Comparative genomics reveals dynamic genome evolution in host specialist ectomycorrhizal fungi.</title>
        <authorList>
            <person name="Lofgren L.A."/>
            <person name="Nguyen N.H."/>
            <person name="Vilgalys R."/>
            <person name="Ruytinx J."/>
            <person name="Liao H.L."/>
            <person name="Branco S."/>
            <person name="Kuo A."/>
            <person name="LaButti K."/>
            <person name="Lipzen A."/>
            <person name="Andreopoulos W."/>
            <person name="Pangilinan J."/>
            <person name="Riley R."/>
            <person name="Hundley H."/>
            <person name="Na H."/>
            <person name="Barry K."/>
            <person name="Grigoriev I.V."/>
            <person name="Stajich J.E."/>
            <person name="Kennedy P.G."/>
        </authorList>
    </citation>
    <scope>NUCLEOTIDE SEQUENCE</scope>
    <source>
        <strain evidence="2">FC203</strain>
    </source>
</reference>
<name>A0AAD4HP46_9AGAM</name>
<dbReference type="PROSITE" id="PS50181">
    <property type="entry name" value="FBOX"/>
    <property type="match status" value="1"/>
</dbReference>
<dbReference type="Proteomes" id="UP001195769">
    <property type="component" value="Unassembled WGS sequence"/>
</dbReference>
<dbReference type="InterPro" id="IPR001810">
    <property type="entry name" value="F-box_dom"/>
</dbReference>
<dbReference type="SMART" id="SM00256">
    <property type="entry name" value="FBOX"/>
    <property type="match status" value="1"/>
</dbReference>